<keyword evidence="15" id="KW-0378">Hydrolase</keyword>
<evidence type="ECO:0000256" key="2">
    <source>
        <dbReference type="ARBA" id="ARBA00004249"/>
    </source>
</evidence>
<dbReference type="Proteomes" id="UP000198575">
    <property type="component" value="Unassembled WGS sequence"/>
</dbReference>
<comment type="catalytic activity">
    <reaction evidence="24">
        <text>Preferential cleavage: (Ac)2-L-Lys-D-Ala-|-D-Ala. Also transpeptidation of peptidyl-alanyl moieties that are N-acyl substituents of D-alanine.</text>
        <dbReference type="EC" id="3.4.16.4"/>
    </reaction>
</comment>
<dbReference type="Pfam" id="PF00905">
    <property type="entry name" value="Transpeptidase"/>
    <property type="match status" value="1"/>
</dbReference>
<evidence type="ECO:0000256" key="5">
    <source>
        <dbReference type="ARBA" id="ARBA00007739"/>
    </source>
</evidence>
<evidence type="ECO:0000256" key="15">
    <source>
        <dbReference type="ARBA" id="ARBA00022801"/>
    </source>
</evidence>
<dbReference type="AlphaFoldDB" id="A0A1I5A258"/>
<reference evidence="33 34" key="1">
    <citation type="submission" date="2016-10" db="EMBL/GenBank/DDBJ databases">
        <authorList>
            <person name="de Groot N.N."/>
        </authorList>
    </citation>
    <scope>NUCLEOTIDE SEQUENCE [LARGE SCALE GENOMIC DNA]</scope>
    <source>
        <strain evidence="33 34">CGMCC 1.7659</strain>
    </source>
</reference>
<evidence type="ECO:0000256" key="13">
    <source>
        <dbReference type="ARBA" id="ARBA00022679"/>
    </source>
</evidence>
<dbReference type="InterPro" id="IPR001460">
    <property type="entry name" value="PCN-bd_Tpept"/>
</dbReference>
<comment type="subcellular location">
    <subcellularLocation>
        <location evidence="2">Cell inner membrane</location>
        <topology evidence="2">Single-pass type II membrane protein</topology>
    </subcellularLocation>
</comment>
<keyword evidence="10" id="KW-0121">Carboxypeptidase</keyword>
<evidence type="ECO:0000256" key="17">
    <source>
        <dbReference type="ARBA" id="ARBA00022968"/>
    </source>
</evidence>
<feature type="region of interest" description="Disordered" evidence="28">
    <location>
        <begin position="804"/>
        <end position="823"/>
    </location>
</feature>
<comment type="similarity">
    <text evidence="5">In the N-terminal section; belongs to the glycosyltransferase 51 family.</text>
</comment>
<dbReference type="UniPathway" id="UPA00219"/>
<keyword evidence="9" id="KW-0997">Cell inner membrane</keyword>
<evidence type="ECO:0000256" key="25">
    <source>
        <dbReference type="ARBA" id="ARBA00044770"/>
    </source>
</evidence>
<feature type="compositionally biased region" description="Polar residues" evidence="28">
    <location>
        <begin position="638"/>
        <end position="654"/>
    </location>
</feature>
<dbReference type="GO" id="GO:0009252">
    <property type="term" value="P:peptidoglycan biosynthetic process"/>
    <property type="evidence" value="ECO:0007669"/>
    <property type="project" value="UniProtKB-UniPathway"/>
</dbReference>
<keyword evidence="8" id="KW-1003">Cell membrane</keyword>
<sequence length="823" mass="89954">MRIFLRLARYALFLAVGGALLGCLGLGIAYWLISPRLPSVENLKDVQLQVPLKVLSADNKLMATFGETRRIPIDMSQVPDRLKYAVLSAEDADFYSHSGIDITGILRAVWLVTTTGSKHVAGGSTITQQVARQFFLSPEVTYTRKLSEIFLAFRIEGALSKDEILALYLNKSFFGNRAYGIAAAAEFYYGKTLDQLTQAECAMLASLPKFPSTGNPINNRPRALLRRAYVLGRMLELGHIDKAVYDQAMAEPDQSFAHEPPIEVEASYVAELVRQQAIEKLGNEALNNGYVIHTTIDSSDQEAANQALRDSLVDYDTRHGYRGAEAHVELPAAATPEVLIKLIDGYRTFNGLVPGVVSQVGTDEALVQLGDGQIAALGLTAVEWARPYLDDSRRGPAPKRVEDVLKAGDIVRVALDDEGAWKLAQIPAVQAAMVGLDPDDGAIRALIGGFNFSRSKFNRATQSSRSAGSSFKPFIYSAAFDHGFTPASVVNDAPLVFPDVSRPNGLWTPSNDDGKFDGPIRLREALVQSKNLVSVRLLDAIGVHYAHEYVTRFGFSAQQVPENLSMALGTAAVSPLAMARGYAVIANGGFLVDPYFIAQIDDRDGKVIYRADPARACRDCPQRQLEDQRERERAAQEPSSGFSPIATANASTEVPPNPAEPRLAPRVIDARNAFLVTSLMRDVVRRGTGSGAMVLKRSDLAGKTGTTNEYRDAWFSGFNARIVATAWVGFDDFSTLGSREFGSKSALPIWIGFMRAALKDMPEQPFDMPPGITTARIDRDSGLLAPAGDPDSMIEFFKTEDVNQLAARPDQREEEQREAYDVF</sequence>
<organism evidence="33 34">
    <name type="scientific">Dokdonella immobilis</name>
    <dbReference type="NCBI Taxonomy" id="578942"/>
    <lineage>
        <taxon>Bacteria</taxon>
        <taxon>Pseudomonadati</taxon>
        <taxon>Pseudomonadota</taxon>
        <taxon>Gammaproteobacteria</taxon>
        <taxon>Lysobacterales</taxon>
        <taxon>Rhodanobacteraceae</taxon>
        <taxon>Dokdonella</taxon>
    </lineage>
</organism>
<evidence type="ECO:0000313" key="33">
    <source>
        <dbReference type="EMBL" id="SFN56457.1"/>
    </source>
</evidence>
<evidence type="ECO:0000256" key="9">
    <source>
        <dbReference type="ARBA" id="ARBA00022519"/>
    </source>
</evidence>
<feature type="domain" description="Glycosyl transferase family 51" evidence="31">
    <location>
        <begin position="59"/>
        <end position="234"/>
    </location>
</feature>
<dbReference type="RefSeq" id="WP_092409994.1">
    <property type="nucleotide sequence ID" value="NZ_FOVF01000031.1"/>
</dbReference>
<evidence type="ECO:0000256" key="26">
    <source>
        <dbReference type="ARBA" id="ARBA00049902"/>
    </source>
</evidence>
<evidence type="ECO:0000256" key="6">
    <source>
        <dbReference type="ARBA" id="ARBA00012448"/>
    </source>
</evidence>
<dbReference type="STRING" id="578942.SAMN05216289_13128"/>
<dbReference type="GO" id="GO:0009002">
    <property type="term" value="F:serine-type D-Ala-D-Ala carboxypeptidase activity"/>
    <property type="evidence" value="ECO:0007669"/>
    <property type="project" value="UniProtKB-EC"/>
</dbReference>
<evidence type="ECO:0000256" key="22">
    <source>
        <dbReference type="ARBA" id="ARBA00023268"/>
    </source>
</evidence>
<dbReference type="Pfam" id="PF17092">
    <property type="entry name" value="PCB_OB"/>
    <property type="match status" value="1"/>
</dbReference>
<feature type="transmembrane region" description="Helical" evidence="29">
    <location>
        <begin position="12"/>
        <end position="33"/>
    </location>
</feature>
<feature type="compositionally biased region" description="Basic and acidic residues" evidence="28">
    <location>
        <begin position="809"/>
        <end position="823"/>
    </location>
</feature>
<dbReference type="GO" id="GO:0006508">
    <property type="term" value="P:proteolysis"/>
    <property type="evidence" value="ECO:0007669"/>
    <property type="project" value="UniProtKB-KW"/>
</dbReference>
<comment type="similarity">
    <text evidence="4">In the C-terminal section; belongs to the transpeptidase family.</text>
</comment>
<keyword evidence="11" id="KW-0645">Protease</keyword>
<feature type="region of interest" description="Disordered" evidence="28">
    <location>
        <begin position="620"/>
        <end position="663"/>
    </location>
</feature>
<dbReference type="Gene3D" id="3.40.710.10">
    <property type="entry name" value="DD-peptidase/beta-lactamase superfamily"/>
    <property type="match status" value="2"/>
</dbReference>
<evidence type="ECO:0000256" key="24">
    <source>
        <dbReference type="ARBA" id="ARBA00034000"/>
    </source>
</evidence>
<evidence type="ECO:0000256" key="12">
    <source>
        <dbReference type="ARBA" id="ARBA00022676"/>
    </source>
</evidence>
<dbReference type="OrthoDB" id="9766909at2"/>
<protein>
    <recommendedName>
        <fullName evidence="7">Penicillin-binding protein 1A</fullName>
        <ecNumber evidence="25">2.4.99.28</ecNumber>
        <ecNumber evidence="6">3.4.16.4</ecNumber>
    </recommendedName>
</protein>
<evidence type="ECO:0000256" key="4">
    <source>
        <dbReference type="ARBA" id="ARBA00007090"/>
    </source>
</evidence>
<evidence type="ECO:0000256" key="3">
    <source>
        <dbReference type="ARBA" id="ARBA00004752"/>
    </source>
</evidence>
<dbReference type="PANTHER" id="PTHR32282:SF27">
    <property type="entry name" value="PENICILLIN-BINDING PROTEIN 1A"/>
    <property type="match status" value="1"/>
</dbReference>
<dbReference type="InterPro" id="IPR012338">
    <property type="entry name" value="Beta-lactam/transpept-like"/>
</dbReference>
<evidence type="ECO:0000256" key="7">
    <source>
        <dbReference type="ARBA" id="ARBA00018638"/>
    </source>
</evidence>
<keyword evidence="13" id="KW-0808">Transferase</keyword>
<dbReference type="Pfam" id="PF00912">
    <property type="entry name" value="Transgly"/>
    <property type="match status" value="1"/>
</dbReference>
<dbReference type="GO" id="GO:0005886">
    <property type="term" value="C:plasma membrane"/>
    <property type="evidence" value="ECO:0007669"/>
    <property type="project" value="UniProtKB-SubCell"/>
</dbReference>
<evidence type="ECO:0000256" key="14">
    <source>
        <dbReference type="ARBA" id="ARBA00022692"/>
    </source>
</evidence>
<evidence type="ECO:0000256" key="11">
    <source>
        <dbReference type="ARBA" id="ARBA00022670"/>
    </source>
</evidence>
<keyword evidence="12" id="KW-0328">Glycosyltransferase</keyword>
<dbReference type="PROSITE" id="PS51257">
    <property type="entry name" value="PROKAR_LIPOPROTEIN"/>
    <property type="match status" value="1"/>
</dbReference>
<dbReference type="InterPro" id="IPR031376">
    <property type="entry name" value="PCB_OB"/>
</dbReference>
<keyword evidence="21" id="KW-0046">Antibiotic resistance</keyword>
<keyword evidence="18" id="KW-0573">Peptidoglycan synthesis</keyword>
<keyword evidence="14 29" id="KW-0812">Transmembrane</keyword>
<dbReference type="GO" id="GO:0071555">
    <property type="term" value="P:cell wall organization"/>
    <property type="evidence" value="ECO:0007669"/>
    <property type="project" value="UniProtKB-KW"/>
</dbReference>
<feature type="domain" description="Penicillin-binding protein transpeptidase" evidence="30">
    <location>
        <begin position="433"/>
        <end position="711"/>
    </location>
</feature>
<dbReference type="SUPFAM" id="SSF56601">
    <property type="entry name" value="beta-lactamase/transpeptidase-like"/>
    <property type="match status" value="1"/>
</dbReference>
<evidence type="ECO:0000256" key="19">
    <source>
        <dbReference type="ARBA" id="ARBA00022989"/>
    </source>
</evidence>
<dbReference type="InterPro" id="IPR050396">
    <property type="entry name" value="Glycosyltr_51/Transpeptidase"/>
</dbReference>
<keyword evidence="19 29" id="KW-1133">Transmembrane helix</keyword>
<feature type="domain" description="Penicillin-binding protein OB-like" evidence="32">
    <location>
        <begin position="321"/>
        <end position="429"/>
    </location>
</feature>
<keyword evidence="23" id="KW-0961">Cell wall biogenesis/degradation</keyword>
<evidence type="ECO:0000256" key="18">
    <source>
        <dbReference type="ARBA" id="ARBA00022984"/>
    </source>
</evidence>
<gene>
    <name evidence="33" type="ORF">SAMN05216289_13128</name>
</gene>
<keyword evidence="20 29" id="KW-0472">Membrane</keyword>
<dbReference type="GO" id="GO:0008955">
    <property type="term" value="F:peptidoglycan glycosyltransferase activity"/>
    <property type="evidence" value="ECO:0007669"/>
    <property type="project" value="UniProtKB-EC"/>
</dbReference>
<evidence type="ECO:0000256" key="29">
    <source>
        <dbReference type="SAM" id="Phobius"/>
    </source>
</evidence>
<evidence type="ECO:0000256" key="10">
    <source>
        <dbReference type="ARBA" id="ARBA00022645"/>
    </source>
</evidence>
<evidence type="ECO:0000256" key="28">
    <source>
        <dbReference type="SAM" id="MobiDB-lite"/>
    </source>
</evidence>
<evidence type="ECO:0000259" key="32">
    <source>
        <dbReference type="Pfam" id="PF17092"/>
    </source>
</evidence>
<keyword evidence="16" id="KW-0133">Cell shape</keyword>
<evidence type="ECO:0000256" key="27">
    <source>
        <dbReference type="ARBA" id="ARBA00060592"/>
    </source>
</evidence>
<dbReference type="EMBL" id="FOVF01000031">
    <property type="protein sequence ID" value="SFN56457.1"/>
    <property type="molecule type" value="Genomic_DNA"/>
</dbReference>
<dbReference type="PANTHER" id="PTHR32282">
    <property type="entry name" value="BINDING PROTEIN TRANSPEPTIDASE, PUTATIVE-RELATED"/>
    <property type="match status" value="1"/>
</dbReference>
<dbReference type="InterPro" id="IPR023346">
    <property type="entry name" value="Lysozyme-like_dom_sf"/>
</dbReference>
<comment type="catalytic activity">
    <reaction evidence="26">
        <text>[GlcNAc-(1-&gt;4)-Mur2Ac(oyl-L-Ala-gamma-D-Glu-L-Lys-D-Ala-D-Ala)](n)-di-trans,octa-cis-undecaprenyl diphosphate + beta-D-GlcNAc-(1-&gt;4)-Mur2Ac(oyl-L-Ala-gamma-D-Glu-L-Lys-D-Ala-D-Ala)-di-trans,octa-cis-undecaprenyl diphosphate = [GlcNAc-(1-&gt;4)-Mur2Ac(oyl-L-Ala-gamma-D-Glu-L-Lys-D-Ala-D-Ala)](n+1)-di-trans,octa-cis-undecaprenyl diphosphate + di-trans,octa-cis-undecaprenyl diphosphate + H(+)</text>
        <dbReference type="Rhea" id="RHEA:23708"/>
        <dbReference type="Rhea" id="RHEA-COMP:9602"/>
        <dbReference type="Rhea" id="RHEA-COMP:9603"/>
        <dbReference type="ChEBI" id="CHEBI:15378"/>
        <dbReference type="ChEBI" id="CHEBI:58405"/>
        <dbReference type="ChEBI" id="CHEBI:60033"/>
        <dbReference type="ChEBI" id="CHEBI:78435"/>
        <dbReference type="EC" id="2.4.99.28"/>
    </reaction>
</comment>
<dbReference type="NCBIfam" id="TIGR02074">
    <property type="entry name" value="PBP_1a_fam"/>
    <property type="match status" value="1"/>
</dbReference>
<dbReference type="SUPFAM" id="SSF53955">
    <property type="entry name" value="Lysozyme-like"/>
    <property type="match status" value="1"/>
</dbReference>
<comment type="function">
    <text evidence="1">Cell wall formation. Synthesis of cross-linked peptidoglycan from the lipid intermediates. The enzyme has a penicillin-insensitive transglycosylase N-terminal domain (formation of linear glycan strands) and a penicillin-sensitive transpeptidase C-terminal domain (cross-linking of the peptide subunits).</text>
</comment>
<dbReference type="Gene3D" id="1.10.3810.10">
    <property type="entry name" value="Biosynthetic peptidoglycan transglycosylase-like"/>
    <property type="match status" value="1"/>
</dbReference>
<evidence type="ECO:0000259" key="31">
    <source>
        <dbReference type="Pfam" id="PF00912"/>
    </source>
</evidence>
<accession>A0A1I5A258</accession>
<dbReference type="GO" id="GO:0030288">
    <property type="term" value="C:outer membrane-bounded periplasmic space"/>
    <property type="evidence" value="ECO:0007669"/>
    <property type="project" value="TreeGrafter"/>
</dbReference>
<dbReference type="FunFam" id="1.10.3810.10:FF:000003">
    <property type="entry name" value="Penicillin-binding protein 1a"/>
    <property type="match status" value="1"/>
</dbReference>
<proteinExistence type="inferred from homology"/>
<feature type="compositionally biased region" description="Basic and acidic residues" evidence="28">
    <location>
        <begin position="620"/>
        <end position="635"/>
    </location>
</feature>
<comment type="pathway">
    <text evidence="3">Cell wall biogenesis; peptidoglycan biosynthesis.</text>
</comment>
<dbReference type="InterPro" id="IPR001264">
    <property type="entry name" value="Glyco_trans_51"/>
</dbReference>
<evidence type="ECO:0000256" key="8">
    <source>
        <dbReference type="ARBA" id="ARBA00022475"/>
    </source>
</evidence>
<evidence type="ECO:0000256" key="23">
    <source>
        <dbReference type="ARBA" id="ARBA00023316"/>
    </source>
</evidence>
<evidence type="ECO:0000256" key="20">
    <source>
        <dbReference type="ARBA" id="ARBA00023136"/>
    </source>
</evidence>
<evidence type="ECO:0000259" key="30">
    <source>
        <dbReference type="Pfam" id="PF00905"/>
    </source>
</evidence>
<keyword evidence="17" id="KW-0735">Signal-anchor</keyword>
<name>A0A1I5A258_9GAMM</name>
<dbReference type="GO" id="GO:0008658">
    <property type="term" value="F:penicillin binding"/>
    <property type="evidence" value="ECO:0007669"/>
    <property type="project" value="InterPro"/>
</dbReference>
<dbReference type="GO" id="GO:0046677">
    <property type="term" value="P:response to antibiotic"/>
    <property type="evidence" value="ECO:0007669"/>
    <property type="project" value="UniProtKB-KW"/>
</dbReference>
<dbReference type="InterPro" id="IPR036950">
    <property type="entry name" value="PBP_transglycosylase"/>
</dbReference>
<dbReference type="EC" id="2.4.99.28" evidence="25"/>
<comment type="pathway">
    <text evidence="27">Glycan biosynthesis.</text>
</comment>
<evidence type="ECO:0000256" key="21">
    <source>
        <dbReference type="ARBA" id="ARBA00023251"/>
    </source>
</evidence>
<evidence type="ECO:0000256" key="16">
    <source>
        <dbReference type="ARBA" id="ARBA00022960"/>
    </source>
</evidence>
<dbReference type="EC" id="3.4.16.4" evidence="6"/>
<evidence type="ECO:0000256" key="1">
    <source>
        <dbReference type="ARBA" id="ARBA00002624"/>
    </source>
</evidence>
<keyword evidence="22" id="KW-0511">Multifunctional enzyme</keyword>
<dbReference type="GO" id="GO:0008360">
    <property type="term" value="P:regulation of cell shape"/>
    <property type="evidence" value="ECO:0007669"/>
    <property type="project" value="UniProtKB-KW"/>
</dbReference>
<evidence type="ECO:0000313" key="34">
    <source>
        <dbReference type="Proteomes" id="UP000198575"/>
    </source>
</evidence>
<keyword evidence="34" id="KW-1185">Reference proteome</keyword>